<dbReference type="Pfam" id="PF16083">
    <property type="entry name" value="Phage_holin_3_3"/>
    <property type="match status" value="1"/>
</dbReference>
<accession>A0A4R5VFA4</accession>
<evidence type="ECO:0000313" key="3">
    <source>
        <dbReference type="Proteomes" id="UP000295301"/>
    </source>
</evidence>
<evidence type="ECO:0000313" key="2">
    <source>
        <dbReference type="EMBL" id="TDK51133.1"/>
    </source>
</evidence>
<organism evidence="2 3">
    <name type="scientific">Antarcticimicrobium luteum</name>
    <dbReference type="NCBI Taxonomy" id="2547397"/>
    <lineage>
        <taxon>Bacteria</taxon>
        <taxon>Pseudomonadati</taxon>
        <taxon>Pseudomonadota</taxon>
        <taxon>Alphaproteobacteria</taxon>
        <taxon>Rhodobacterales</taxon>
        <taxon>Paracoccaceae</taxon>
        <taxon>Antarcticimicrobium</taxon>
    </lineage>
</organism>
<name>A0A4R5VFA4_9RHOB</name>
<dbReference type="InterPro" id="IPR032126">
    <property type="entry name" value="LydA_holin"/>
</dbReference>
<dbReference type="EMBL" id="SMUV01000049">
    <property type="protein sequence ID" value="TDK51133.1"/>
    <property type="molecule type" value="Genomic_DNA"/>
</dbReference>
<comment type="caution">
    <text evidence="2">The sequence shown here is derived from an EMBL/GenBank/DDBJ whole genome shotgun (WGS) entry which is preliminary data.</text>
</comment>
<gene>
    <name evidence="2" type="ORF">E1832_03950</name>
</gene>
<evidence type="ECO:0000256" key="1">
    <source>
        <dbReference type="SAM" id="Phobius"/>
    </source>
</evidence>
<dbReference type="AlphaFoldDB" id="A0A4R5VFA4"/>
<keyword evidence="3" id="KW-1185">Reference proteome</keyword>
<evidence type="ECO:0008006" key="4">
    <source>
        <dbReference type="Google" id="ProtNLM"/>
    </source>
</evidence>
<dbReference type="Proteomes" id="UP000295301">
    <property type="component" value="Unassembled WGS sequence"/>
</dbReference>
<protein>
    <recommendedName>
        <fullName evidence="4">LydA holin phage, holin superfamily III</fullName>
    </recommendedName>
</protein>
<keyword evidence="1" id="KW-0472">Membrane</keyword>
<keyword evidence="1" id="KW-0812">Transmembrane</keyword>
<dbReference type="OrthoDB" id="7352935at2"/>
<dbReference type="RefSeq" id="WP_133358436.1">
    <property type="nucleotide sequence ID" value="NZ_SMUV01000049.1"/>
</dbReference>
<proteinExistence type="predicted"/>
<sequence>MHDPTQPTSLIGWMQAIFGGGVTTLIVAGLARLIWHGQEARAGRRPWIGWHLAWEAPTAVAMAVVAEAGASWGGLPPTVTTGVVAVVSYLGPRGLFELIERRWGPASKP</sequence>
<feature type="transmembrane region" description="Helical" evidence="1">
    <location>
        <begin position="12"/>
        <end position="35"/>
    </location>
</feature>
<reference evidence="2 3" key="1">
    <citation type="submission" date="2019-03" db="EMBL/GenBank/DDBJ databases">
        <title>Ruegeria lutea sp. nov., a novel strain, isolated from marine sediment, the Masan Bay, South Korea.</title>
        <authorList>
            <person name="Kim J."/>
            <person name="Kim D.-Y."/>
            <person name="Lee S.-S."/>
        </authorList>
    </citation>
    <scope>NUCLEOTIDE SEQUENCE [LARGE SCALE GENOMIC DNA]</scope>
    <source>
        <strain evidence="2 3">318-1</strain>
    </source>
</reference>
<keyword evidence="1" id="KW-1133">Transmembrane helix</keyword>